<reference evidence="6" key="1">
    <citation type="submission" date="2025-08" db="UniProtKB">
        <authorList>
            <consortium name="Ensembl"/>
        </authorList>
    </citation>
    <scope>IDENTIFICATION</scope>
</reference>
<comment type="cofactor">
    <cofactor evidence="5">
        <name>FAD</name>
        <dbReference type="ChEBI" id="CHEBI:57692"/>
    </cofactor>
</comment>
<evidence type="ECO:0000313" key="6">
    <source>
        <dbReference type="Ensembl" id="ENSMCSP00000019985.1"/>
    </source>
</evidence>
<evidence type="ECO:0000256" key="4">
    <source>
        <dbReference type="ARBA" id="ARBA00023002"/>
    </source>
</evidence>
<dbReference type="GO" id="GO:0050661">
    <property type="term" value="F:NADP binding"/>
    <property type="evidence" value="ECO:0007669"/>
    <property type="project" value="InterPro"/>
</dbReference>
<keyword evidence="7" id="KW-1185">Reference proteome</keyword>
<reference evidence="6" key="2">
    <citation type="submission" date="2025-09" db="UniProtKB">
        <authorList>
            <consortium name="Ensembl"/>
        </authorList>
    </citation>
    <scope>IDENTIFICATION</scope>
</reference>
<proteinExistence type="inferred from homology"/>
<keyword evidence="2 5" id="KW-0285">Flavoprotein</keyword>
<keyword evidence="5" id="KW-0503">Monooxygenase</keyword>
<dbReference type="Gene3D" id="3.50.50.60">
    <property type="entry name" value="FAD/NAD(P)-binding domain"/>
    <property type="match status" value="1"/>
</dbReference>
<dbReference type="InterPro" id="IPR020946">
    <property type="entry name" value="Flavin_mOase-like"/>
</dbReference>
<organism evidence="6 7">
    <name type="scientific">Malurus cyaneus samueli</name>
    <dbReference type="NCBI Taxonomy" id="2593467"/>
    <lineage>
        <taxon>Eukaryota</taxon>
        <taxon>Metazoa</taxon>
        <taxon>Chordata</taxon>
        <taxon>Craniata</taxon>
        <taxon>Vertebrata</taxon>
        <taxon>Euteleostomi</taxon>
        <taxon>Archelosauria</taxon>
        <taxon>Archosauria</taxon>
        <taxon>Dinosauria</taxon>
        <taxon>Saurischia</taxon>
        <taxon>Theropoda</taxon>
        <taxon>Coelurosauria</taxon>
        <taxon>Aves</taxon>
        <taxon>Neognathae</taxon>
        <taxon>Neoaves</taxon>
        <taxon>Telluraves</taxon>
        <taxon>Australaves</taxon>
        <taxon>Passeriformes</taxon>
        <taxon>Meliphagoidea</taxon>
        <taxon>Maluridae</taxon>
        <taxon>Malurus</taxon>
    </lineage>
</organism>
<dbReference type="Pfam" id="PF00743">
    <property type="entry name" value="FMO-like"/>
    <property type="match status" value="1"/>
</dbReference>
<dbReference type="InterPro" id="IPR036188">
    <property type="entry name" value="FAD/NAD-bd_sf"/>
</dbReference>
<dbReference type="InterPro" id="IPR050346">
    <property type="entry name" value="FMO-like"/>
</dbReference>
<evidence type="ECO:0000256" key="2">
    <source>
        <dbReference type="ARBA" id="ARBA00022630"/>
    </source>
</evidence>
<name>A0A8C5UAI1_9PASS</name>
<evidence type="ECO:0000256" key="1">
    <source>
        <dbReference type="ARBA" id="ARBA00009183"/>
    </source>
</evidence>
<sequence>MPGMRVAVVGAGVSGLAATKCCLDEGLEPTCFEQSQDIGGVWRYTVSQRCPSSCPREPQLWDGEWVRLQRVWKGWRACWVLSCPSCAP</sequence>
<protein>
    <recommendedName>
        <fullName evidence="5">Flavin-containing monooxygenase</fullName>
        <ecNumber evidence="5">1.-.-.-</ecNumber>
    </recommendedName>
</protein>
<evidence type="ECO:0000313" key="7">
    <source>
        <dbReference type="Proteomes" id="UP000694560"/>
    </source>
</evidence>
<evidence type="ECO:0000256" key="5">
    <source>
        <dbReference type="RuleBase" id="RU361177"/>
    </source>
</evidence>
<keyword evidence="4 5" id="KW-0560">Oxidoreductase</keyword>
<keyword evidence="3 5" id="KW-0274">FAD</keyword>
<dbReference type="EC" id="1.-.-.-" evidence="5"/>
<accession>A0A8C5UAI1</accession>
<evidence type="ECO:0000256" key="3">
    <source>
        <dbReference type="ARBA" id="ARBA00022827"/>
    </source>
</evidence>
<dbReference type="OrthoDB" id="66881at2759"/>
<dbReference type="Proteomes" id="UP000694560">
    <property type="component" value="Unplaced"/>
</dbReference>
<dbReference type="AlphaFoldDB" id="A0A8C5UAI1"/>
<dbReference type="Ensembl" id="ENSMCST00000020497.1">
    <property type="protein sequence ID" value="ENSMCSP00000019985.1"/>
    <property type="gene ID" value="ENSMCSG00000014040.1"/>
</dbReference>
<comment type="similarity">
    <text evidence="1 5">Belongs to the FMO family.</text>
</comment>
<dbReference type="PANTHER" id="PTHR23023">
    <property type="entry name" value="DIMETHYLANILINE MONOOXYGENASE"/>
    <property type="match status" value="1"/>
</dbReference>
<dbReference type="GO" id="GO:0004499">
    <property type="term" value="F:N,N-dimethylaniline monooxygenase activity"/>
    <property type="evidence" value="ECO:0007669"/>
    <property type="project" value="InterPro"/>
</dbReference>
<dbReference type="GO" id="GO:0050660">
    <property type="term" value="F:flavin adenine dinucleotide binding"/>
    <property type="evidence" value="ECO:0007669"/>
    <property type="project" value="InterPro"/>
</dbReference>
<dbReference type="SUPFAM" id="SSF51905">
    <property type="entry name" value="FAD/NAD(P)-binding domain"/>
    <property type="match status" value="1"/>
</dbReference>